<dbReference type="GO" id="GO:0003723">
    <property type="term" value="F:RNA binding"/>
    <property type="evidence" value="ECO:0007669"/>
    <property type="project" value="UniProtKB-UniRule"/>
</dbReference>
<dbReference type="SUPFAM" id="SSF54928">
    <property type="entry name" value="RNA-binding domain, RBD"/>
    <property type="match status" value="1"/>
</dbReference>
<feature type="region of interest" description="Disordered" evidence="3">
    <location>
        <begin position="163"/>
        <end position="189"/>
    </location>
</feature>
<evidence type="ECO:0000256" key="4">
    <source>
        <dbReference type="SAM" id="SignalP"/>
    </source>
</evidence>
<protein>
    <recommendedName>
        <fullName evidence="5">RRM domain-containing protein</fullName>
    </recommendedName>
</protein>
<feature type="signal peptide" evidence="4">
    <location>
        <begin position="1"/>
        <end position="22"/>
    </location>
</feature>
<accession>A0A7S2V4S3</accession>
<dbReference type="InterPro" id="IPR000504">
    <property type="entry name" value="RRM_dom"/>
</dbReference>
<dbReference type="SMART" id="SM00360">
    <property type="entry name" value="RRM"/>
    <property type="match status" value="1"/>
</dbReference>
<dbReference type="Gene3D" id="3.30.70.330">
    <property type="match status" value="1"/>
</dbReference>
<keyword evidence="1 2" id="KW-0694">RNA-binding</keyword>
<dbReference type="InterPro" id="IPR052462">
    <property type="entry name" value="SLIRP/GR-RBP-like"/>
</dbReference>
<dbReference type="InterPro" id="IPR035979">
    <property type="entry name" value="RBD_domain_sf"/>
</dbReference>
<dbReference type="PROSITE" id="PS50102">
    <property type="entry name" value="RRM"/>
    <property type="match status" value="1"/>
</dbReference>
<dbReference type="Pfam" id="PF00076">
    <property type="entry name" value="RRM_1"/>
    <property type="match status" value="1"/>
</dbReference>
<dbReference type="EMBL" id="HBHR01021380">
    <property type="protein sequence ID" value="CAD9872721.1"/>
    <property type="molecule type" value="Transcribed_RNA"/>
</dbReference>
<feature type="chain" id="PRO_5031108319" description="RRM domain-containing protein" evidence="4">
    <location>
        <begin position="23"/>
        <end position="227"/>
    </location>
</feature>
<dbReference type="AlphaFoldDB" id="A0A7S2V4S3"/>
<proteinExistence type="predicted"/>
<feature type="domain" description="RRM" evidence="5">
    <location>
        <begin position="80"/>
        <end position="158"/>
    </location>
</feature>
<evidence type="ECO:0000259" key="5">
    <source>
        <dbReference type="PROSITE" id="PS50102"/>
    </source>
</evidence>
<evidence type="ECO:0000256" key="1">
    <source>
        <dbReference type="ARBA" id="ARBA00022884"/>
    </source>
</evidence>
<dbReference type="CDD" id="cd00590">
    <property type="entry name" value="RRM_SF"/>
    <property type="match status" value="1"/>
</dbReference>
<evidence type="ECO:0000313" key="6">
    <source>
        <dbReference type="EMBL" id="CAD9872721.1"/>
    </source>
</evidence>
<keyword evidence="4" id="KW-0732">Signal</keyword>
<dbReference type="PANTHER" id="PTHR48027">
    <property type="entry name" value="HETEROGENEOUS NUCLEAR RIBONUCLEOPROTEIN 87F-RELATED"/>
    <property type="match status" value="1"/>
</dbReference>
<name>A0A7S2V4S3_9STRA</name>
<dbReference type="InterPro" id="IPR012677">
    <property type="entry name" value="Nucleotide-bd_a/b_plait_sf"/>
</dbReference>
<feature type="region of interest" description="Disordered" evidence="3">
    <location>
        <begin position="208"/>
        <end position="227"/>
    </location>
</feature>
<organism evidence="6">
    <name type="scientific">Fibrocapsa japonica</name>
    <dbReference type="NCBI Taxonomy" id="94617"/>
    <lineage>
        <taxon>Eukaryota</taxon>
        <taxon>Sar</taxon>
        <taxon>Stramenopiles</taxon>
        <taxon>Ochrophyta</taxon>
        <taxon>Raphidophyceae</taxon>
        <taxon>Chattonellales</taxon>
        <taxon>Chattonellaceae</taxon>
        <taxon>Fibrocapsa</taxon>
    </lineage>
</organism>
<evidence type="ECO:0000256" key="2">
    <source>
        <dbReference type="PROSITE-ProRule" id="PRU00176"/>
    </source>
</evidence>
<reference evidence="6" key="1">
    <citation type="submission" date="2021-01" db="EMBL/GenBank/DDBJ databases">
        <authorList>
            <person name="Corre E."/>
            <person name="Pelletier E."/>
            <person name="Niang G."/>
            <person name="Scheremetjew M."/>
            <person name="Finn R."/>
            <person name="Kale V."/>
            <person name="Holt S."/>
            <person name="Cochrane G."/>
            <person name="Meng A."/>
            <person name="Brown T."/>
            <person name="Cohen L."/>
        </authorList>
    </citation>
    <scope>NUCLEOTIDE SEQUENCE</scope>
    <source>
        <strain evidence="6">CCMP1661</strain>
    </source>
</reference>
<gene>
    <name evidence="6" type="ORF">FJAP1339_LOCUS10845</name>
</gene>
<evidence type="ECO:0000256" key="3">
    <source>
        <dbReference type="SAM" id="MobiDB-lite"/>
    </source>
</evidence>
<sequence>MMMKIFLIIVLINLGLIPFVAAFLSNKVGQISTLQRQLSTYEPKHGVYMRISRGRSRNPNAGQPLAIEDYLRRKNVFNACKVHVSNFPYTTTEEELREWCSQAGEVFAVKIIKNQWTKKSQGYGYVEYTISPYATAAINFLNETQLGGRTVYIAEAEEHLKPEKPKRSWKAKNAAAKEAKAARQAAEAQKQQAAAAQAVEDLVEELPAQDGEEQVEGAAQKQEVVVA</sequence>